<accession>A0A1G8XMJ4</accession>
<comment type="function">
    <text evidence="1">Catalyzes the sodium-dependent transport of glutamate.</text>
</comment>
<keyword evidence="1" id="KW-0406">Ion transport</keyword>
<dbReference type="InterPro" id="IPR004445">
    <property type="entry name" value="GltS"/>
</dbReference>
<evidence type="ECO:0000256" key="1">
    <source>
        <dbReference type="HAMAP-Rule" id="MF_02062"/>
    </source>
</evidence>
<dbReference type="STRING" id="393762.SAMN05660472_00267"/>
<feature type="transmembrane region" description="Helical" evidence="1">
    <location>
        <begin position="95"/>
        <end position="120"/>
    </location>
</feature>
<reference evidence="3 4" key="1">
    <citation type="submission" date="2016-10" db="EMBL/GenBank/DDBJ databases">
        <authorList>
            <person name="de Groot N.N."/>
        </authorList>
    </citation>
    <scope>NUCLEOTIDE SEQUENCE [LARGE SCALE GENOMIC DNA]</scope>
    <source>
        <strain evidence="3 4">DSM 18346</strain>
    </source>
</reference>
<dbReference type="GO" id="GO:0015501">
    <property type="term" value="F:glutamate:sodium symporter activity"/>
    <property type="evidence" value="ECO:0007669"/>
    <property type="project" value="UniProtKB-UniRule"/>
</dbReference>
<dbReference type="HAMAP" id="MF_02062">
    <property type="entry name" value="GltS"/>
    <property type="match status" value="1"/>
</dbReference>
<keyword evidence="1" id="KW-0739">Sodium transport</keyword>
<keyword evidence="1" id="KW-0029">Amino-acid transport</keyword>
<feature type="transmembrane region" description="Helical" evidence="1">
    <location>
        <begin position="6"/>
        <end position="22"/>
    </location>
</feature>
<keyword evidence="1" id="KW-1133">Transmembrane helix</keyword>
<keyword evidence="4" id="KW-1185">Reference proteome</keyword>
<comment type="subcellular location">
    <subcellularLocation>
        <location evidence="1">Cell membrane</location>
        <topology evidence="1">Multi-pass membrane protein</topology>
    </subcellularLocation>
</comment>
<evidence type="ECO:0000256" key="2">
    <source>
        <dbReference type="NCBIfam" id="TIGR00210"/>
    </source>
</evidence>
<dbReference type="OrthoDB" id="4921038at2"/>
<organism evidence="3 4">
    <name type="scientific">Natronincola ferrireducens</name>
    <dbReference type="NCBI Taxonomy" id="393762"/>
    <lineage>
        <taxon>Bacteria</taxon>
        <taxon>Bacillati</taxon>
        <taxon>Bacillota</taxon>
        <taxon>Clostridia</taxon>
        <taxon>Peptostreptococcales</taxon>
        <taxon>Natronincolaceae</taxon>
        <taxon>Natronincola</taxon>
    </lineage>
</organism>
<keyword evidence="1" id="KW-1003">Cell membrane</keyword>
<keyword evidence="1" id="KW-0812">Transmembrane</keyword>
<comment type="similarity">
    <text evidence="1">Belongs to the glutamate:Na(+) symporter (ESS) (TC 2.A.27) family.</text>
</comment>
<dbReference type="Pfam" id="PF03616">
    <property type="entry name" value="Glt_symporter"/>
    <property type="match status" value="1"/>
</dbReference>
<feature type="transmembrane region" description="Helical" evidence="1">
    <location>
        <begin position="243"/>
        <end position="263"/>
    </location>
</feature>
<feature type="transmembrane region" description="Helical" evidence="1">
    <location>
        <begin position="154"/>
        <end position="176"/>
    </location>
</feature>
<feature type="transmembrane region" description="Helical" evidence="1">
    <location>
        <begin position="301"/>
        <end position="322"/>
    </location>
</feature>
<feature type="transmembrane region" description="Helical" evidence="1">
    <location>
        <begin position="367"/>
        <end position="392"/>
    </location>
</feature>
<dbReference type="EMBL" id="FNFP01000001">
    <property type="protein sequence ID" value="SDJ91636.1"/>
    <property type="molecule type" value="Genomic_DNA"/>
</dbReference>
<feature type="transmembrane region" description="Helical" evidence="1">
    <location>
        <begin position="65"/>
        <end position="88"/>
    </location>
</feature>
<feature type="transmembrane region" description="Helical" evidence="1">
    <location>
        <begin position="275"/>
        <end position="295"/>
    </location>
</feature>
<dbReference type="Proteomes" id="UP000198718">
    <property type="component" value="Unassembled WGS sequence"/>
</dbReference>
<name>A0A1G8XMJ4_9FIRM</name>
<dbReference type="RefSeq" id="WP_090549219.1">
    <property type="nucleotide sequence ID" value="NZ_FNFP01000001.1"/>
</dbReference>
<evidence type="ECO:0000313" key="3">
    <source>
        <dbReference type="EMBL" id="SDJ91636.1"/>
    </source>
</evidence>
<proteinExistence type="inferred from homology"/>
<keyword evidence="1" id="KW-0769">Symport</keyword>
<dbReference type="PANTHER" id="PTHR36178">
    <property type="entry name" value="SLR0625 PROTEIN"/>
    <property type="match status" value="1"/>
</dbReference>
<dbReference type="GO" id="GO:0005886">
    <property type="term" value="C:plasma membrane"/>
    <property type="evidence" value="ECO:0007669"/>
    <property type="project" value="UniProtKB-SubCell"/>
</dbReference>
<keyword evidence="1" id="KW-0813">Transport</keyword>
<dbReference type="PANTHER" id="PTHR36178:SF1">
    <property type="entry name" value="SODIUM_GLUTAMATE SYMPORTER"/>
    <property type="match status" value="1"/>
</dbReference>
<feature type="transmembrane region" description="Helical" evidence="1">
    <location>
        <begin position="34"/>
        <end position="53"/>
    </location>
</feature>
<dbReference type="GO" id="GO:0015813">
    <property type="term" value="P:L-glutamate transmembrane transport"/>
    <property type="evidence" value="ECO:0007669"/>
    <property type="project" value="UniProtKB-UniRule"/>
</dbReference>
<evidence type="ECO:0000313" key="4">
    <source>
        <dbReference type="Proteomes" id="UP000198718"/>
    </source>
</evidence>
<protein>
    <recommendedName>
        <fullName evidence="1 2">Sodium/glutamate symporter</fullName>
    </recommendedName>
</protein>
<keyword evidence="1" id="KW-0472">Membrane</keyword>
<gene>
    <name evidence="3" type="ORF">SAMN05660472_00267</name>
</gene>
<keyword evidence="1" id="KW-0915">Sodium</keyword>
<feature type="transmembrane region" description="Helical" evidence="1">
    <location>
        <begin position="217"/>
        <end position="237"/>
    </location>
</feature>
<dbReference type="NCBIfam" id="TIGR00210">
    <property type="entry name" value="gltS"/>
    <property type="match status" value="1"/>
</dbReference>
<sequence>MVLQLDIIQSVALAVVVLLLGQTIRGKVKVLEKFCIPAPVIGGLIFAILVLFLRQSNILYFEMDTTLQGILMTAFFTTVGFTASFQLLKKGGFKVILFLILAIVLVALQNVIGVTLARLFNLNALIGLSTGSVPMTGGHGTSGAFAPLLEERGAIGASTVAMASATFGLICGSMLGGPVAKRLIEKNNLLASESVDVFSHPTEETTTEALVPKNFSLAAFQIILAMGIGTIISMLIQKTGLTFPSYIGAMFSAAIIRNISDLTHAYKVPSTEVDILGNISLSIFLSMALMGLRLWELADLAIPMLVMLVAQAVLMGIFAYFVTFNVMGKNYDAAVLAGGHCGFGMGATPNAIANMEAISSKYGPAPAAFFIIPLVGSLFIDFVNSGIILAFINLF</sequence>
<dbReference type="AlphaFoldDB" id="A0A1G8XMJ4"/>